<protein>
    <submittedName>
        <fullName evidence="2">Uncharacterized protein</fullName>
    </submittedName>
</protein>
<keyword evidence="1" id="KW-0472">Membrane</keyword>
<keyword evidence="1" id="KW-0812">Transmembrane</keyword>
<name>A0A8D8RFJ6_9HEMI</name>
<evidence type="ECO:0000256" key="1">
    <source>
        <dbReference type="SAM" id="Phobius"/>
    </source>
</evidence>
<dbReference type="AlphaFoldDB" id="A0A8D8RFJ6"/>
<feature type="transmembrane region" description="Helical" evidence="1">
    <location>
        <begin position="77"/>
        <end position="99"/>
    </location>
</feature>
<feature type="transmembrane region" description="Helical" evidence="1">
    <location>
        <begin position="7"/>
        <end position="35"/>
    </location>
</feature>
<evidence type="ECO:0000313" key="2">
    <source>
        <dbReference type="EMBL" id="CAG6650319.1"/>
    </source>
</evidence>
<proteinExistence type="predicted"/>
<reference evidence="2" key="1">
    <citation type="submission" date="2021-05" db="EMBL/GenBank/DDBJ databases">
        <authorList>
            <person name="Alioto T."/>
            <person name="Alioto T."/>
            <person name="Gomez Garrido J."/>
        </authorList>
    </citation>
    <scope>NUCLEOTIDE SEQUENCE</scope>
</reference>
<organism evidence="2">
    <name type="scientific">Cacopsylla melanoneura</name>
    <dbReference type="NCBI Taxonomy" id="428564"/>
    <lineage>
        <taxon>Eukaryota</taxon>
        <taxon>Metazoa</taxon>
        <taxon>Ecdysozoa</taxon>
        <taxon>Arthropoda</taxon>
        <taxon>Hexapoda</taxon>
        <taxon>Insecta</taxon>
        <taxon>Pterygota</taxon>
        <taxon>Neoptera</taxon>
        <taxon>Paraneoptera</taxon>
        <taxon>Hemiptera</taxon>
        <taxon>Sternorrhyncha</taxon>
        <taxon>Psylloidea</taxon>
        <taxon>Psyllidae</taxon>
        <taxon>Psyllinae</taxon>
        <taxon>Cacopsylla</taxon>
    </lineage>
</organism>
<accession>A0A8D8RFJ6</accession>
<keyword evidence="1" id="KW-1133">Transmembrane helix</keyword>
<feature type="transmembrane region" description="Helical" evidence="1">
    <location>
        <begin position="41"/>
        <end position="70"/>
    </location>
</feature>
<dbReference type="EMBL" id="HBUF01161655">
    <property type="protein sequence ID" value="CAG6650319.1"/>
    <property type="molecule type" value="Transcribed_RNA"/>
</dbReference>
<sequence>MVQHMALLTVFLALSPISSFFIFFYILIVILLLSICLPASLLHILVFLFNYFLYPAFLFPVFSPTCLLLFNTRYLRLPFFLFPCVMVIYNSSLISVSLMQ</sequence>